<dbReference type="PANTHER" id="PTHR31001">
    <property type="entry name" value="UNCHARACTERIZED TRANSCRIPTIONAL REGULATORY PROTEIN"/>
    <property type="match status" value="1"/>
</dbReference>
<keyword evidence="3" id="KW-0812">Transmembrane</keyword>
<keyword evidence="3" id="KW-1133">Transmembrane helix</keyword>
<keyword evidence="3" id="KW-0472">Membrane</keyword>
<evidence type="ECO:0000256" key="1">
    <source>
        <dbReference type="ARBA" id="ARBA00004123"/>
    </source>
</evidence>
<comment type="subcellular location">
    <subcellularLocation>
        <location evidence="1">Nucleus</location>
    </subcellularLocation>
</comment>
<sequence>MKGRDVVASSILDELECIRDKRQSLSLSFHGADNRKTRVLLLVMHTLLPSVPDMKNLVETFLEGVDGVDDVVGSSIAHQHLKRVLQYKESLLAQPDALCCYDTEQLQQTLYSCALCMIFFATASAYYRHIIQPLGRTPIMDYIHVSLNVLATLNVYQEPNILFVLIVALLLMHFMYALRPSVAAELLYQAMNVSVMLGLHHEPSALMAFDEAKRRVRWYALLCASDWDLTSVMERQPILPMDKTRFPSIFGTDEDRSRYLPPSLLGRLLCARLSFRTTNLLRCINGTNKDTDELHQDILNAMALFQRFLDTSTADKDQQPLWIRTKFGIASLHYLLIRLHVPYYVRAWNDEQFSMSKKTCFESALFLLHLFRDVFQSCISAQNAGANVSSLSQMANYFQFASRWCCSSCTYP</sequence>
<feature type="transmembrane region" description="Helical" evidence="3">
    <location>
        <begin position="161"/>
        <end position="178"/>
    </location>
</feature>
<organism evidence="4 5">
    <name type="scientific">Malassezia nana</name>
    <dbReference type="NCBI Taxonomy" id="180528"/>
    <lineage>
        <taxon>Eukaryota</taxon>
        <taxon>Fungi</taxon>
        <taxon>Dikarya</taxon>
        <taxon>Basidiomycota</taxon>
        <taxon>Ustilaginomycotina</taxon>
        <taxon>Malasseziomycetes</taxon>
        <taxon>Malasseziales</taxon>
        <taxon>Malasseziaceae</taxon>
        <taxon>Malassezia</taxon>
    </lineage>
</organism>
<proteinExistence type="predicted"/>
<evidence type="ECO:0000256" key="2">
    <source>
        <dbReference type="ARBA" id="ARBA00023242"/>
    </source>
</evidence>
<keyword evidence="2" id="KW-0539">Nucleus</keyword>
<dbReference type="AlphaFoldDB" id="A0AAF0EQE8"/>
<dbReference type="InterPro" id="IPR050613">
    <property type="entry name" value="Sec_Metabolite_Reg"/>
</dbReference>
<dbReference type="CDD" id="cd12148">
    <property type="entry name" value="fungal_TF_MHR"/>
    <property type="match status" value="1"/>
</dbReference>
<dbReference type="Proteomes" id="UP001213623">
    <property type="component" value="Chromosome 7"/>
</dbReference>
<evidence type="ECO:0000256" key="3">
    <source>
        <dbReference type="SAM" id="Phobius"/>
    </source>
</evidence>
<name>A0AAF0EQE8_9BASI</name>
<reference evidence="4" key="1">
    <citation type="submission" date="2023-03" db="EMBL/GenBank/DDBJ databases">
        <title>Mating type loci evolution in Malassezia.</title>
        <authorList>
            <person name="Coelho M.A."/>
        </authorList>
    </citation>
    <scope>NUCLEOTIDE SEQUENCE</scope>
    <source>
        <strain evidence="4">CBS 9557</strain>
    </source>
</reference>
<keyword evidence="5" id="KW-1185">Reference proteome</keyword>
<dbReference type="PANTHER" id="PTHR31001:SF89">
    <property type="entry name" value="ZN(2)-C6 FUNGAL-TYPE DOMAIN-CONTAINING PROTEIN"/>
    <property type="match status" value="1"/>
</dbReference>
<protein>
    <recommendedName>
        <fullName evidence="6">Transcription factor domain-containing protein</fullName>
    </recommendedName>
</protein>
<evidence type="ECO:0000313" key="5">
    <source>
        <dbReference type="Proteomes" id="UP001213623"/>
    </source>
</evidence>
<evidence type="ECO:0000313" key="4">
    <source>
        <dbReference type="EMBL" id="WFD28758.1"/>
    </source>
</evidence>
<feature type="transmembrane region" description="Helical" evidence="3">
    <location>
        <begin position="109"/>
        <end position="127"/>
    </location>
</feature>
<gene>
    <name evidence="4" type="ORF">MNAN1_003772</name>
</gene>
<dbReference type="EMBL" id="CP119898">
    <property type="protein sequence ID" value="WFD28758.1"/>
    <property type="molecule type" value="Genomic_DNA"/>
</dbReference>
<accession>A0AAF0EQE8</accession>
<evidence type="ECO:0008006" key="6">
    <source>
        <dbReference type="Google" id="ProtNLM"/>
    </source>
</evidence>
<dbReference type="GO" id="GO:0005634">
    <property type="term" value="C:nucleus"/>
    <property type="evidence" value="ECO:0007669"/>
    <property type="project" value="UniProtKB-SubCell"/>
</dbReference>